<evidence type="ECO:0000313" key="1">
    <source>
        <dbReference type="EMBL" id="RSH85120.1"/>
    </source>
</evidence>
<comment type="caution">
    <text evidence="1">The sequence shown here is derived from an EMBL/GenBank/DDBJ whole genome shotgun (WGS) entry which is preliminary data.</text>
</comment>
<dbReference type="STRING" id="105984.A0A427Y231"/>
<dbReference type="RefSeq" id="XP_028478568.1">
    <property type="nucleotide sequence ID" value="XM_028622116.1"/>
</dbReference>
<dbReference type="Gene3D" id="3.30.450.150">
    <property type="entry name" value="Haem-degrading domain"/>
    <property type="match status" value="1"/>
</dbReference>
<dbReference type="InterPro" id="IPR010371">
    <property type="entry name" value="YBR137W-like"/>
</dbReference>
<dbReference type="Proteomes" id="UP000279236">
    <property type="component" value="Unassembled WGS sequence"/>
</dbReference>
<name>A0A427Y231_9TREE</name>
<dbReference type="PANTHER" id="PTHR28255:SF1">
    <property type="entry name" value="UPF0303 PROTEIN YBR137W"/>
    <property type="match status" value="1"/>
</dbReference>
<accession>A0A427Y231</accession>
<sequence length="177" mass="19284">MRKATDYSETDPELSSVLQEHEKTLRLPSFSAEIAWEIGSLLRKRFVEEKAPLGLSAAIQIRAFPEGSSKNPLVLFATTVGDVMPGISSLVAGKANVVSWTGRSTYLSRIDFKKHGIDLAEFGLPSPEYFMHGGAFPVRLVNHEAPVAVIIVSGMPSMADDHQIIVDTVEAYLASLK</sequence>
<gene>
    <name evidence="1" type="ORF">EHS24_006713</name>
</gene>
<evidence type="ECO:0008006" key="3">
    <source>
        <dbReference type="Google" id="ProtNLM"/>
    </source>
</evidence>
<dbReference type="Pfam" id="PF03928">
    <property type="entry name" value="HbpS-like"/>
    <property type="match status" value="1"/>
</dbReference>
<keyword evidence="2" id="KW-1185">Reference proteome</keyword>
<dbReference type="AlphaFoldDB" id="A0A427Y231"/>
<dbReference type="GeneID" id="39591256"/>
<evidence type="ECO:0000313" key="2">
    <source>
        <dbReference type="Proteomes" id="UP000279236"/>
    </source>
</evidence>
<dbReference type="InterPro" id="IPR038084">
    <property type="entry name" value="PduO/GlcC-like_sf"/>
</dbReference>
<organism evidence="1 2">
    <name type="scientific">Apiotrichum porosum</name>
    <dbReference type="NCBI Taxonomy" id="105984"/>
    <lineage>
        <taxon>Eukaryota</taxon>
        <taxon>Fungi</taxon>
        <taxon>Dikarya</taxon>
        <taxon>Basidiomycota</taxon>
        <taxon>Agaricomycotina</taxon>
        <taxon>Tremellomycetes</taxon>
        <taxon>Trichosporonales</taxon>
        <taxon>Trichosporonaceae</taxon>
        <taxon>Apiotrichum</taxon>
    </lineage>
</organism>
<dbReference type="InterPro" id="IPR005624">
    <property type="entry name" value="PduO/GlcC-like"/>
</dbReference>
<reference evidence="1 2" key="1">
    <citation type="submission" date="2018-11" db="EMBL/GenBank/DDBJ databases">
        <title>Genome sequence of Apiotrichum porosum DSM 27194.</title>
        <authorList>
            <person name="Aliyu H."/>
            <person name="Gorte O."/>
            <person name="Ochsenreither K."/>
        </authorList>
    </citation>
    <scope>NUCLEOTIDE SEQUENCE [LARGE SCALE GENOMIC DNA]</scope>
    <source>
        <strain evidence="1 2">DSM 27194</strain>
    </source>
</reference>
<proteinExistence type="predicted"/>
<dbReference type="OrthoDB" id="2209940at2759"/>
<dbReference type="EMBL" id="RSCE01000003">
    <property type="protein sequence ID" value="RSH85120.1"/>
    <property type="molecule type" value="Genomic_DNA"/>
</dbReference>
<dbReference type="SUPFAM" id="SSF143744">
    <property type="entry name" value="GlcG-like"/>
    <property type="match status" value="1"/>
</dbReference>
<dbReference type="PANTHER" id="PTHR28255">
    <property type="match status" value="1"/>
</dbReference>
<protein>
    <recommendedName>
        <fullName evidence="3">DUF967 domain protein</fullName>
    </recommendedName>
</protein>